<dbReference type="GO" id="GO:0005829">
    <property type="term" value="C:cytosol"/>
    <property type="evidence" value="ECO:0007669"/>
    <property type="project" value="TreeGrafter"/>
</dbReference>
<dbReference type="AlphaFoldDB" id="A0A9X1Y629"/>
<dbReference type="GO" id="GO:0006233">
    <property type="term" value="P:dTDP biosynthetic process"/>
    <property type="evidence" value="ECO:0007669"/>
    <property type="project" value="InterPro"/>
</dbReference>
<evidence type="ECO:0000256" key="8">
    <source>
        <dbReference type="ARBA" id="ARBA00022840"/>
    </source>
</evidence>
<dbReference type="CDD" id="cd01672">
    <property type="entry name" value="TMPK"/>
    <property type="match status" value="1"/>
</dbReference>
<evidence type="ECO:0000259" key="14">
    <source>
        <dbReference type="Pfam" id="PF02223"/>
    </source>
</evidence>
<dbReference type="InterPro" id="IPR018094">
    <property type="entry name" value="Thymidylate_kinase"/>
</dbReference>
<dbReference type="GO" id="GO:0005524">
    <property type="term" value="F:ATP binding"/>
    <property type="evidence" value="ECO:0007669"/>
    <property type="project" value="UniProtKB-UniRule"/>
</dbReference>
<dbReference type="InterPro" id="IPR018095">
    <property type="entry name" value="Thymidylate_kin_CS"/>
</dbReference>
<keyword evidence="16" id="KW-1185">Reference proteome</keyword>
<evidence type="ECO:0000256" key="11">
    <source>
        <dbReference type="ARBA" id="ARBA00057735"/>
    </source>
</evidence>
<evidence type="ECO:0000256" key="13">
    <source>
        <dbReference type="SAM" id="MobiDB-lite"/>
    </source>
</evidence>
<dbReference type="GO" id="GO:0004798">
    <property type="term" value="F:dTMP kinase activity"/>
    <property type="evidence" value="ECO:0007669"/>
    <property type="project" value="UniProtKB-UniRule"/>
</dbReference>
<dbReference type="GO" id="GO:0006235">
    <property type="term" value="P:dTTP biosynthetic process"/>
    <property type="evidence" value="ECO:0007669"/>
    <property type="project" value="UniProtKB-UniRule"/>
</dbReference>
<dbReference type="Proteomes" id="UP001139516">
    <property type="component" value="Unassembled WGS sequence"/>
</dbReference>
<evidence type="ECO:0000256" key="2">
    <source>
        <dbReference type="ARBA" id="ARBA00012980"/>
    </source>
</evidence>
<dbReference type="PROSITE" id="PS01331">
    <property type="entry name" value="THYMIDYLATE_KINASE"/>
    <property type="match status" value="1"/>
</dbReference>
<keyword evidence="8 12" id="KW-0067">ATP-binding</keyword>
<dbReference type="Pfam" id="PF02223">
    <property type="entry name" value="Thymidylate_kin"/>
    <property type="match status" value="1"/>
</dbReference>
<evidence type="ECO:0000256" key="10">
    <source>
        <dbReference type="ARBA" id="ARBA00048743"/>
    </source>
</evidence>
<comment type="caution">
    <text evidence="15">The sequence shown here is derived from an EMBL/GenBank/DDBJ whole genome shotgun (WGS) entry which is preliminary data.</text>
</comment>
<comment type="function">
    <text evidence="11 12">Phosphorylation of dTMP to form dTDP in both de novo and salvage pathways of dTTP synthesis.</text>
</comment>
<protein>
    <recommendedName>
        <fullName evidence="3 12">Thymidylate kinase</fullName>
        <ecNumber evidence="2 12">2.7.4.9</ecNumber>
    </recommendedName>
    <alternativeName>
        <fullName evidence="9 12">dTMP kinase</fullName>
    </alternativeName>
</protein>
<keyword evidence="6 12" id="KW-0547">Nucleotide-binding</keyword>
<feature type="region of interest" description="Disordered" evidence="13">
    <location>
        <begin position="1"/>
        <end position="26"/>
    </location>
</feature>
<accession>A0A9X1Y629</accession>
<dbReference type="EC" id="2.7.4.9" evidence="2 12"/>
<dbReference type="PANTHER" id="PTHR10344:SF4">
    <property type="entry name" value="UMP-CMP KINASE 2, MITOCHONDRIAL"/>
    <property type="match status" value="1"/>
</dbReference>
<dbReference type="InterPro" id="IPR027417">
    <property type="entry name" value="P-loop_NTPase"/>
</dbReference>
<name>A0A9X1Y629_9PROT</name>
<evidence type="ECO:0000256" key="3">
    <source>
        <dbReference type="ARBA" id="ARBA00017144"/>
    </source>
</evidence>
<comment type="similarity">
    <text evidence="1 12">Belongs to the thymidylate kinase family.</text>
</comment>
<dbReference type="Gene3D" id="3.40.50.300">
    <property type="entry name" value="P-loop containing nucleotide triphosphate hydrolases"/>
    <property type="match status" value="1"/>
</dbReference>
<dbReference type="EMBL" id="JALPRX010000016">
    <property type="protein sequence ID" value="MCK8783730.1"/>
    <property type="molecule type" value="Genomic_DNA"/>
</dbReference>
<evidence type="ECO:0000256" key="7">
    <source>
        <dbReference type="ARBA" id="ARBA00022777"/>
    </source>
</evidence>
<dbReference type="FunFam" id="3.40.50.300:FF:000225">
    <property type="entry name" value="Thymidylate kinase"/>
    <property type="match status" value="1"/>
</dbReference>
<reference evidence="15" key="1">
    <citation type="submission" date="2022-04" db="EMBL/GenBank/DDBJ databases">
        <title>Roseomonas acroporae sp. nov., isolated from coral Acropora digitifera.</title>
        <authorList>
            <person name="Sun H."/>
        </authorList>
    </citation>
    <scope>NUCLEOTIDE SEQUENCE</scope>
    <source>
        <strain evidence="15">NAR14</strain>
    </source>
</reference>
<comment type="catalytic activity">
    <reaction evidence="10 12">
        <text>dTMP + ATP = dTDP + ADP</text>
        <dbReference type="Rhea" id="RHEA:13517"/>
        <dbReference type="ChEBI" id="CHEBI:30616"/>
        <dbReference type="ChEBI" id="CHEBI:58369"/>
        <dbReference type="ChEBI" id="CHEBI:63528"/>
        <dbReference type="ChEBI" id="CHEBI:456216"/>
        <dbReference type="EC" id="2.7.4.9"/>
    </reaction>
</comment>
<feature type="binding site" evidence="12">
    <location>
        <begin position="25"/>
        <end position="32"/>
    </location>
    <ligand>
        <name>ATP</name>
        <dbReference type="ChEBI" id="CHEBI:30616"/>
    </ligand>
</feature>
<proteinExistence type="inferred from homology"/>
<keyword evidence="5 12" id="KW-0545">Nucleotide biosynthesis</keyword>
<dbReference type="NCBIfam" id="TIGR00041">
    <property type="entry name" value="DTMP_kinase"/>
    <property type="match status" value="1"/>
</dbReference>
<evidence type="ECO:0000313" key="16">
    <source>
        <dbReference type="Proteomes" id="UP001139516"/>
    </source>
</evidence>
<dbReference type="PANTHER" id="PTHR10344">
    <property type="entry name" value="THYMIDYLATE KINASE"/>
    <property type="match status" value="1"/>
</dbReference>
<evidence type="ECO:0000256" key="12">
    <source>
        <dbReference type="HAMAP-Rule" id="MF_00165"/>
    </source>
</evidence>
<organism evidence="15 16">
    <name type="scientific">Roseomonas acroporae</name>
    <dbReference type="NCBI Taxonomy" id="2937791"/>
    <lineage>
        <taxon>Bacteria</taxon>
        <taxon>Pseudomonadati</taxon>
        <taxon>Pseudomonadota</taxon>
        <taxon>Alphaproteobacteria</taxon>
        <taxon>Acetobacterales</taxon>
        <taxon>Roseomonadaceae</taxon>
        <taxon>Roseomonas</taxon>
    </lineage>
</organism>
<evidence type="ECO:0000256" key="1">
    <source>
        <dbReference type="ARBA" id="ARBA00009776"/>
    </source>
</evidence>
<dbReference type="HAMAP" id="MF_00165">
    <property type="entry name" value="Thymidylate_kinase"/>
    <property type="match status" value="1"/>
</dbReference>
<evidence type="ECO:0000256" key="9">
    <source>
        <dbReference type="ARBA" id="ARBA00029962"/>
    </source>
</evidence>
<evidence type="ECO:0000256" key="6">
    <source>
        <dbReference type="ARBA" id="ARBA00022741"/>
    </source>
</evidence>
<evidence type="ECO:0000256" key="4">
    <source>
        <dbReference type="ARBA" id="ARBA00022679"/>
    </source>
</evidence>
<evidence type="ECO:0000313" key="15">
    <source>
        <dbReference type="EMBL" id="MCK8783730.1"/>
    </source>
</evidence>
<keyword evidence="4 12" id="KW-0808">Transferase</keyword>
<dbReference type="SUPFAM" id="SSF52540">
    <property type="entry name" value="P-loop containing nucleoside triphosphate hydrolases"/>
    <property type="match status" value="1"/>
</dbReference>
<keyword evidence="7 12" id="KW-0418">Kinase</keyword>
<gene>
    <name evidence="12 15" type="primary">tmk</name>
    <name evidence="15" type="ORF">M0638_04950</name>
</gene>
<feature type="domain" description="Thymidylate kinase-like" evidence="14">
    <location>
        <begin position="23"/>
        <end position="210"/>
    </location>
</feature>
<dbReference type="InterPro" id="IPR039430">
    <property type="entry name" value="Thymidylate_kin-like_dom"/>
</dbReference>
<evidence type="ECO:0000256" key="5">
    <source>
        <dbReference type="ARBA" id="ARBA00022727"/>
    </source>
</evidence>
<dbReference type="GO" id="GO:0006227">
    <property type="term" value="P:dUDP biosynthetic process"/>
    <property type="evidence" value="ECO:0007669"/>
    <property type="project" value="TreeGrafter"/>
</dbReference>
<sequence length="231" mass="24019">MSAAPGRAGPPPDGRPGGRFITLEGGEGAGKSTQALRLAGSLAAAGLPVLRTREPGGAPGAEALRAVLLGRGPSEPWDPVTEALLHFAARREHLAHTLRPALAAGIWVVCDRFLDSTVAYQCFGQGVPRALVDGLAALTLDGLRPDLTLVLDLPPAIGLGRVATRGGADRYERMPDATHERIRAGFRAIAAAEPERCELVEAARPPDVVAASLREAVGRRLGVPLVDPLPA</sequence>